<dbReference type="InterPro" id="IPR008930">
    <property type="entry name" value="Terpenoid_cyclase/PrenylTrfase"/>
</dbReference>
<dbReference type="GO" id="GO:0034006">
    <property type="term" value="F:amorpha-4,11-diene synthase activity"/>
    <property type="evidence" value="ECO:0007669"/>
    <property type="project" value="UniProtKB-EC"/>
</dbReference>
<keyword evidence="4" id="KW-0456">Lyase</keyword>
<dbReference type="InterPro" id="IPR001906">
    <property type="entry name" value="Terpene_synth_N"/>
</dbReference>
<feature type="region of interest" description="Disordered" evidence="5">
    <location>
        <begin position="1"/>
        <end position="20"/>
    </location>
</feature>
<gene>
    <name evidence="8" type="primary">AaBOS</name>
    <name evidence="8" type="ORF">KCS12</name>
</gene>
<dbReference type="AlphaFoldDB" id="M4GGS0"/>
<dbReference type="SFLD" id="SFLDG01019">
    <property type="entry name" value="Terpene_Cyclase_Like_1_C_Termi"/>
    <property type="match status" value="1"/>
</dbReference>
<dbReference type="GO" id="GO:0016102">
    <property type="term" value="P:diterpenoid biosynthetic process"/>
    <property type="evidence" value="ECO:0007669"/>
    <property type="project" value="InterPro"/>
</dbReference>
<dbReference type="SMR" id="M4GGS0"/>
<dbReference type="InterPro" id="IPR044814">
    <property type="entry name" value="Terpene_cyclase_plant_C1"/>
</dbReference>
<name>M4GGS0_ARTAN</name>
<protein>
    <submittedName>
        <fullName evidence="8">Amorpha-4,11-diene synthase</fullName>
        <ecNumber evidence="8">4.2.3.24</ecNumber>
    </submittedName>
</protein>
<dbReference type="Gene3D" id="1.50.10.130">
    <property type="entry name" value="Terpene synthase, N-terminal domain"/>
    <property type="match status" value="1"/>
</dbReference>
<dbReference type="SFLD" id="SFLDS00005">
    <property type="entry name" value="Isoprenoid_Synthase_Type_I"/>
    <property type="match status" value="1"/>
</dbReference>
<dbReference type="SFLD" id="SFLDG01604">
    <property type="entry name" value="Terpene_Cyclase_Like_1_C_Termi"/>
    <property type="match status" value="1"/>
</dbReference>
<feature type="domain" description="Terpene synthase metal-binding" evidence="7">
    <location>
        <begin position="269"/>
        <end position="506"/>
    </location>
</feature>
<dbReference type="GO" id="GO:0000287">
    <property type="term" value="F:magnesium ion binding"/>
    <property type="evidence" value="ECO:0007669"/>
    <property type="project" value="InterPro"/>
</dbReference>
<dbReference type="Pfam" id="PF01397">
    <property type="entry name" value="Terpene_synth"/>
    <property type="match status" value="1"/>
</dbReference>
<dbReference type="FunFam" id="1.10.600.10:FF:000007">
    <property type="entry name" value="Isoprene synthase, chloroplastic"/>
    <property type="match status" value="1"/>
</dbReference>
<dbReference type="PDB" id="4FJQ">
    <property type="method" value="X-ray"/>
    <property type="resolution" value="2.00 A"/>
    <property type="chains" value="A=1-563"/>
</dbReference>
<sequence>GSHMASMTGGQQMGRGSMSLTEEKPIRPIANFSPSIWGDQFLIVDNQVEQGVEQIVKDLKKEVRQLLKEALDIPMKHANLLKLVDEIQRLGISYLFEQEIDHALQHIYETYGDNWSGDRSSLWFRLMRKQGYFVTCDVFNNHKDESGVFKQSLKNHVEGLLELYEATSMRVPGEIILEDALVFTQSHLSIIAKDTLSINPALSTEIQRALKKPLWKRLPRIEAVQYIPFYEQQDSHNKTLIKLAKLEFNLLQSLHREELSQLSKWWKAFDVKNNAPYSRDRIVECYFWALASRFEPQYSRARIFLAKVIALVTLIDDIYDAYGTYEELKIFTEAIERWSITCLDMIPEYMKPIYKLFMDTYTEMEEILAKEGKTNIFNCGKEFVKDFVRVLMVEAQWLNEGHIPTTEELDSIAVNLGGANLLTTTCYLGMSDIVTKEAFEWAVSEPPLLRYKGILGRRLNDLAGHKEEQERKHVSSSVESYMKEYNVSEEYAKNLLYKQVEDLWKDINREYLITKTIPRPLLVAVINLVHFLDVLYAEKDNFTRMGEEYKNLVKSLLVYPMSI</sequence>
<dbReference type="Gene3D" id="1.10.600.10">
    <property type="entry name" value="Farnesyl Diphosphate Synthase"/>
    <property type="match status" value="1"/>
</dbReference>
<dbReference type="PANTHER" id="PTHR31225">
    <property type="entry name" value="OS04G0344100 PROTEIN-RELATED"/>
    <property type="match status" value="1"/>
</dbReference>
<dbReference type="FunFam" id="1.50.10.130:FF:000001">
    <property type="entry name" value="Isoprene synthase, chloroplastic"/>
    <property type="match status" value="1"/>
</dbReference>
<reference evidence="8 9" key="1">
    <citation type="journal article" date="2013" name="Biochem. J.">
        <title>Rational engineering of plasticity residues of sesquiterpene synthases from Artemisia annua: product specificity and catalytic efficiency.</title>
        <authorList>
            <person name="Li J.X."/>
            <person name="Fang X."/>
            <person name="Zhao Q."/>
            <person name="Ruan J.X."/>
            <person name="Yang C.Q."/>
            <person name="Wang L.J."/>
            <person name="Miller D.J."/>
            <person name="Faraldos J.A."/>
            <person name="Allemann R.K."/>
            <person name="Chen X.Y."/>
            <person name="Zhang P."/>
        </authorList>
    </citation>
    <scope>X-RAY CRYSTALLOGRAPHY (2.00 ANGSTROMS)</scope>
</reference>
<dbReference type="SUPFAM" id="SSF48239">
    <property type="entry name" value="Terpenoid cyclases/Protein prenyltransferases"/>
    <property type="match status" value="1"/>
</dbReference>
<evidence type="ECO:0000256" key="3">
    <source>
        <dbReference type="ARBA" id="ARBA00022842"/>
    </source>
</evidence>
<dbReference type="PANTHER" id="PTHR31225:SF196">
    <property type="entry name" value="TERPENOID CYCLASES_PROTEIN PRENYLTRANSFERASE ALPHA-ALPHA TOROID-RELATED"/>
    <property type="match status" value="1"/>
</dbReference>
<evidence type="ECO:0000313" key="8">
    <source>
        <dbReference type="PDB" id="4FJQ"/>
    </source>
</evidence>
<evidence type="ECO:0000256" key="5">
    <source>
        <dbReference type="SAM" id="MobiDB-lite"/>
    </source>
</evidence>
<dbReference type="InterPro" id="IPR005630">
    <property type="entry name" value="Terpene_synthase_metal-bd"/>
</dbReference>
<evidence type="ECO:0000256" key="2">
    <source>
        <dbReference type="ARBA" id="ARBA00022723"/>
    </source>
</evidence>
<evidence type="ECO:0000256" key="1">
    <source>
        <dbReference type="ARBA" id="ARBA00001946"/>
    </source>
</evidence>
<comment type="cofactor">
    <cofactor evidence="1">
        <name>Mg(2+)</name>
        <dbReference type="ChEBI" id="CHEBI:18420"/>
    </cofactor>
</comment>
<evidence type="ECO:0007829" key="9">
    <source>
        <dbReference type="PDB" id="4FJQ"/>
    </source>
</evidence>
<keyword evidence="3" id="KW-0460">Magnesium</keyword>
<dbReference type="Pfam" id="PF03936">
    <property type="entry name" value="Terpene_synth_C"/>
    <property type="match status" value="1"/>
</dbReference>
<dbReference type="InterPro" id="IPR008949">
    <property type="entry name" value="Isoprenoid_synthase_dom_sf"/>
</dbReference>
<keyword evidence="8 9" id="KW-0002">3D-structure</keyword>
<dbReference type="SUPFAM" id="SSF48576">
    <property type="entry name" value="Terpenoid synthases"/>
    <property type="match status" value="1"/>
</dbReference>
<evidence type="ECO:0000256" key="4">
    <source>
        <dbReference type="ARBA" id="ARBA00023239"/>
    </source>
</evidence>
<dbReference type="EC" id="4.2.3.24" evidence="8"/>
<evidence type="ECO:0000259" key="7">
    <source>
        <dbReference type="Pfam" id="PF03936"/>
    </source>
</evidence>
<dbReference type="InterPro" id="IPR036965">
    <property type="entry name" value="Terpene_synth_N_sf"/>
</dbReference>
<dbReference type="InterPro" id="IPR050148">
    <property type="entry name" value="Terpene_synthase-like"/>
</dbReference>
<organism evidence="8">
    <name type="scientific">Artemisia annua</name>
    <name type="common">Sweet wormwood</name>
    <dbReference type="NCBI Taxonomy" id="35608"/>
    <lineage>
        <taxon>Eukaryota</taxon>
        <taxon>Viridiplantae</taxon>
        <taxon>Streptophyta</taxon>
        <taxon>Embryophyta</taxon>
        <taxon>Tracheophyta</taxon>
        <taxon>Spermatophyta</taxon>
        <taxon>Magnoliopsida</taxon>
        <taxon>eudicotyledons</taxon>
        <taxon>Gunneridae</taxon>
        <taxon>Pentapetalae</taxon>
        <taxon>asterids</taxon>
        <taxon>campanulids</taxon>
        <taxon>Asterales</taxon>
        <taxon>Asteraceae</taxon>
        <taxon>Asteroideae</taxon>
        <taxon>Anthemideae</taxon>
        <taxon>Artemisiinae</taxon>
        <taxon>Artemisia</taxon>
    </lineage>
</organism>
<dbReference type="CDD" id="cd00684">
    <property type="entry name" value="Terpene_cyclase_plant_C1"/>
    <property type="match status" value="1"/>
</dbReference>
<proteinExistence type="evidence at protein level"/>
<evidence type="ECO:0000259" key="6">
    <source>
        <dbReference type="Pfam" id="PF01397"/>
    </source>
</evidence>
<dbReference type="PDBsum" id="4FJQ"/>
<feature type="domain" description="Terpene synthase N-terminal" evidence="6">
    <location>
        <begin position="36"/>
        <end position="210"/>
    </location>
</feature>
<accession>M4GGS0</accession>
<dbReference type="InterPro" id="IPR034741">
    <property type="entry name" value="Terpene_cyclase-like_1_C"/>
</dbReference>
<dbReference type="EvolutionaryTrace" id="M4GGS0"/>
<keyword evidence="2" id="KW-0479">Metal-binding</keyword>